<dbReference type="SUPFAM" id="SSF49384">
    <property type="entry name" value="Carbohydrate-binding domain"/>
    <property type="match status" value="1"/>
</dbReference>
<dbReference type="PROSITE" id="PS00018">
    <property type="entry name" value="EF_HAND_1"/>
    <property type="match status" value="2"/>
</dbReference>
<dbReference type="InterPro" id="IPR036439">
    <property type="entry name" value="Dockerin_dom_sf"/>
</dbReference>
<dbReference type="Pfam" id="PF18080">
    <property type="entry name" value="Gal_mutarotas_3"/>
    <property type="match status" value="1"/>
</dbReference>
<keyword evidence="5" id="KW-1185">Reference proteome</keyword>
<sequence>MKKSFKSLSILLTMILGLQLCIPPAEIFAAEQDGAYFKDYNDGIISGWATGKGTAATFTADNGAVKAVTTGAVILFDQESPQFANGDYEVKLKFNNEAPSRFGLVYRYVDSNNYNVIQYDTNSWGWDAVKNGTETYGNLVSTGSPTFVAGQQYTFKLHYEKDTVQLSIDGNSILTASLPSVPTNAGKIGLRSWFANKNFTIDDLKVKEVITSTVTPKPITITDTLASDQLTVEIDKEFPRVKKYSWKSTGAEINGQLNGINELKINGKSYYPSATTFVKTAATASKGETAAYTLQLPEINVNLGVELQLKANILHFNIVSIQENGTEKVKTIEFPNHDLVSVLANEPKAQETAALATGAWNTISEEYTDIKAAATADLSGGRTYAFLNNDKLAATMVTNVVNASDKVRVKVSTDTTISTKKATLSGGSWTYRGSTVLDPEPLPSAEVIITPDANNDSVVDWQDGAIMYRQNAEAPYGSEMIRDNISYISMNIGSTTSSPFLRAFDNAKKISNLTDGFGQIVLYKGYQAEGHDDSHPDFGGHIGIRQGGIEDFNYVLSEGKKYNIRGGVHINATEYMLDAYETKMENMNQPLSKGWGWLDQAFYVNQTKDVESGELKRRLDMLKADTGDNLSFVYVDVYSGADYNAKKLSDYINGNGWMLGTEFAGPLHEQAAWVHWGTDPGYPNQGNSSQIIRFLRNDVVDGFLSTPLLKGNKQVGVGYWQSSSLFSSYKETTAAFFNQNLPTKYMQHFPIIKMTNNRVDFENNVVVQRGQDGKIHLSKDSKDIAIMTDSSEISNSTVFIPWSPEDEEKIYHWNPAGGSTTWSLPNSWSSVTTAQLYKLTDLGREHVGSVPVSNGQVTITAEKGMGYALYKTTAPDADAMEWGEGSSVKDNGFDSQSFDVWKKSSTANSTDHVQFVKNNNADDLLQVKGPSDATIQQVITGLEPGKTYSASVWVNVDGERKVEIGVKQGDTDVNNYLEDTKHPYLSQQHKYFNTSYQRINVSFDAVSSTATLYLKVAQGTSTVLLDDVRVWENPTKTDAGDSVLYEDFENVDEGWGPFVYSKTGPVRTHLVEKGGNQIQTYVLDGKWSLKTNEEGTGEWLRTLPQTLRMKEDNLYHLTMKYNSDEQDMYTAAIRVKENGVVRDLASQKLNNGVNTLDLSFSTEGAEDAYLAIIKNSLNNAKELTGTLVIDDIRVDDEGPIVPTEGVLVKSVTFTPQSLDLNKGQSAEIKALVGPANAFNRSLEWRSDHPEIVSVDQTGKVTAHKTGSAIVTATTKDGSQLSASATINVHGQNTLIPQSQMTVTASTYQPGDEPSNAIDGDPATIWHTKWSPAHLPESITLNLGGNYSVNQLDYKPRVGASNGTITKYNLYASTDGVNYTLVTSGSWAQDDKVKTTRFGVTTASYIRLEATAGVGNFASAAEINVYEELGDAETTAVTGVALDKATVTLKEGETTELTASILPVYATNKDVTWASSNEAIASVVKEDGRVIVMGLTVGTADVTVTTVDGGFVATSRITVEKADSELYPTTNLSAPSSVVSEAEFEVKLGLQNITQNIYAQDIELDYNSDVMEFIGANSLIPGVKIVETVNSPAGKLRFLIVSEGEANAVTGNADVLALTFKAKKVTGSVIGTISVTKADIANGQGEESIAAVSNIEIEIATTPIISGDINNDGKVSIGDLAIIAANYGKTASSPDWQQVKKADVDGDGEIGLKDLVIVAKKIVE</sequence>
<dbReference type="SUPFAM" id="SSF49373">
    <property type="entry name" value="Invasin/intimin cell-adhesion fragments"/>
    <property type="match status" value="2"/>
</dbReference>
<dbReference type="OrthoDB" id="1095434at2"/>
<dbReference type="SUPFAM" id="SSF63446">
    <property type="entry name" value="Type I dockerin domain"/>
    <property type="match status" value="1"/>
</dbReference>
<dbReference type="Pfam" id="PF17974">
    <property type="entry name" value="GalBD_like"/>
    <property type="match status" value="1"/>
</dbReference>
<dbReference type="PROSITE" id="PS50022">
    <property type="entry name" value="FA58C_3"/>
    <property type="match status" value="1"/>
</dbReference>
<dbReference type="Pfam" id="PF02368">
    <property type="entry name" value="Big_2"/>
    <property type="match status" value="2"/>
</dbReference>
<dbReference type="InterPro" id="IPR040633">
    <property type="entry name" value="Gal_mutarotas_3"/>
</dbReference>
<dbReference type="InterPro" id="IPR025706">
    <property type="entry name" value="Endoa_GalNAc"/>
</dbReference>
<dbReference type="InterPro" id="IPR040502">
    <property type="entry name" value="GH101_dom-6"/>
</dbReference>
<dbReference type="Gene3D" id="3.20.20.80">
    <property type="entry name" value="Glycosidases"/>
    <property type="match status" value="1"/>
</dbReference>
<feature type="domain" description="F5/8 type C" evidence="2">
    <location>
        <begin position="1283"/>
        <end position="1427"/>
    </location>
</feature>
<accession>A0A168PKN3</accession>
<evidence type="ECO:0000256" key="1">
    <source>
        <dbReference type="SAM" id="SignalP"/>
    </source>
</evidence>
<protein>
    <recommendedName>
        <fullName evidence="6">Dockerin domain-containing protein</fullName>
    </recommendedName>
</protein>
<dbReference type="Gene3D" id="2.60.120.260">
    <property type="entry name" value="Galactose-binding domain-like"/>
    <property type="match status" value="3"/>
</dbReference>
<dbReference type="Pfam" id="PF17451">
    <property type="entry name" value="Glyco_hyd_101C"/>
    <property type="match status" value="1"/>
</dbReference>
<dbReference type="CDD" id="cd14254">
    <property type="entry name" value="Dockerin_II"/>
    <property type="match status" value="1"/>
</dbReference>
<dbReference type="Pfam" id="PF21466">
    <property type="entry name" value="GH101_dom-5"/>
    <property type="match status" value="1"/>
</dbReference>
<dbReference type="RefSeq" id="WP_068648819.1">
    <property type="nucleotide sequence ID" value="NZ_CP043611.1"/>
</dbReference>
<dbReference type="CDD" id="cd14244">
    <property type="entry name" value="GH_101_like"/>
    <property type="match status" value="1"/>
</dbReference>
<dbReference type="Pfam" id="PF00404">
    <property type="entry name" value="Dockerin_1"/>
    <property type="match status" value="1"/>
</dbReference>
<dbReference type="InterPro" id="IPR008964">
    <property type="entry name" value="Invasin/intimin_cell_adhesion"/>
</dbReference>
<dbReference type="SUPFAM" id="SSF49785">
    <property type="entry name" value="Galactose-binding domain-like"/>
    <property type="match status" value="2"/>
</dbReference>
<dbReference type="Proteomes" id="UP000077355">
    <property type="component" value="Unassembled WGS sequence"/>
</dbReference>
<evidence type="ECO:0000259" key="2">
    <source>
        <dbReference type="PROSITE" id="PS50022"/>
    </source>
</evidence>
<dbReference type="InterPro" id="IPR018247">
    <property type="entry name" value="EF_Hand_1_Ca_BS"/>
</dbReference>
<dbReference type="GO" id="GO:0033926">
    <property type="term" value="F:endo-alpha-N-acetylgalactosaminidase activity"/>
    <property type="evidence" value="ECO:0007669"/>
    <property type="project" value="InterPro"/>
</dbReference>
<dbReference type="Gene3D" id="1.10.1330.10">
    <property type="entry name" value="Dockerin domain"/>
    <property type="match status" value="1"/>
</dbReference>
<dbReference type="CDD" id="cd08547">
    <property type="entry name" value="Type_II_cohesin"/>
    <property type="match status" value="1"/>
</dbReference>
<gene>
    <name evidence="4" type="ORF">PBAT_09340</name>
</gene>
<dbReference type="PROSITE" id="PS51766">
    <property type="entry name" value="DOCKERIN"/>
    <property type="match status" value="1"/>
</dbReference>
<proteinExistence type="predicted"/>
<dbReference type="InterPro" id="IPR000421">
    <property type="entry name" value="FA58C"/>
</dbReference>
<evidence type="ECO:0000313" key="5">
    <source>
        <dbReference type="Proteomes" id="UP000077355"/>
    </source>
</evidence>
<feature type="domain" description="Dockerin" evidence="3">
    <location>
        <begin position="1661"/>
        <end position="1723"/>
    </location>
</feature>
<dbReference type="Gene3D" id="2.60.120.870">
    <property type="match status" value="1"/>
</dbReference>
<dbReference type="InterPro" id="IPR008979">
    <property type="entry name" value="Galactose-bd-like_sf"/>
</dbReference>
<feature type="chain" id="PRO_5007899622" description="Dockerin domain-containing protein" evidence="1">
    <location>
        <begin position="30"/>
        <end position="1723"/>
    </location>
</feature>
<dbReference type="Pfam" id="PF00754">
    <property type="entry name" value="F5_F8_type_C"/>
    <property type="match status" value="1"/>
</dbReference>
<dbReference type="InterPro" id="IPR003343">
    <property type="entry name" value="Big_2"/>
</dbReference>
<feature type="signal peptide" evidence="1">
    <location>
        <begin position="1"/>
        <end position="29"/>
    </location>
</feature>
<dbReference type="Pfam" id="PF12905">
    <property type="entry name" value="Glyco_hydro_101"/>
    <property type="match status" value="1"/>
</dbReference>
<dbReference type="InterPro" id="IPR008965">
    <property type="entry name" value="CBM2/CBM3_carb-bd_dom_sf"/>
</dbReference>
<dbReference type="GO" id="GO:0000272">
    <property type="term" value="P:polysaccharide catabolic process"/>
    <property type="evidence" value="ECO:0007669"/>
    <property type="project" value="InterPro"/>
</dbReference>
<dbReference type="SMART" id="SM00635">
    <property type="entry name" value="BID_2"/>
    <property type="match status" value="2"/>
</dbReference>
<comment type="caution">
    <text evidence="4">The sequence shown here is derived from an EMBL/GenBank/DDBJ whole genome shotgun (WGS) entry which is preliminary data.</text>
</comment>
<dbReference type="InterPro" id="IPR035364">
    <property type="entry name" value="Beta_sandwich_GH101"/>
</dbReference>
<dbReference type="InterPro" id="IPR002105">
    <property type="entry name" value="Dockerin_1_rpt"/>
</dbReference>
<dbReference type="EMBL" id="LVJI01000014">
    <property type="protein sequence ID" value="OAB46857.1"/>
    <property type="molecule type" value="Genomic_DNA"/>
</dbReference>
<name>A0A168PKN3_9BACL</name>
<dbReference type="InterPro" id="IPR014718">
    <property type="entry name" value="GH-type_carb-bd"/>
</dbReference>
<evidence type="ECO:0000259" key="3">
    <source>
        <dbReference type="PROSITE" id="PS51766"/>
    </source>
</evidence>
<dbReference type="InterPro" id="IPR016134">
    <property type="entry name" value="Dockerin_dom"/>
</dbReference>
<dbReference type="Gene3D" id="2.60.40.1080">
    <property type="match status" value="2"/>
</dbReference>
<dbReference type="Gene3D" id="2.60.40.680">
    <property type="match status" value="1"/>
</dbReference>
<evidence type="ECO:0008006" key="6">
    <source>
        <dbReference type="Google" id="ProtNLM"/>
    </source>
</evidence>
<keyword evidence="1" id="KW-0732">Signal</keyword>
<dbReference type="Gene3D" id="2.70.98.10">
    <property type="match status" value="1"/>
</dbReference>
<dbReference type="GO" id="GO:0030246">
    <property type="term" value="F:carbohydrate binding"/>
    <property type="evidence" value="ECO:0007669"/>
    <property type="project" value="InterPro"/>
</dbReference>
<dbReference type="InterPro" id="IPR049314">
    <property type="entry name" value="GH101_dom-5"/>
</dbReference>
<evidence type="ECO:0000313" key="4">
    <source>
        <dbReference type="EMBL" id="OAB46857.1"/>
    </source>
</evidence>
<reference evidence="4 5" key="1">
    <citation type="submission" date="2016-03" db="EMBL/GenBank/DDBJ databases">
        <title>Draft genome sequence of Paenibacillus antarcticus CECT 5836.</title>
        <authorList>
            <person name="Shin S.-K."/>
            <person name="Yi H."/>
        </authorList>
    </citation>
    <scope>NUCLEOTIDE SEQUENCE [LARGE SCALE GENOMIC DNA]</scope>
    <source>
        <strain evidence="4 5">CECT 5836</strain>
    </source>
</reference>
<organism evidence="4 5">
    <name type="scientific">Paenibacillus antarcticus</name>
    <dbReference type="NCBI Taxonomy" id="253703"/>
    <lineage>
        <taxon>Bacteria</taxon>
        <taxon>Bacillati</taxon>
        <taxon>Bacillota</taxon>
        <taxon>Bacilli</taxon>
        <taxon>Bacillales</taxon>
        <taxon>Paenibacillaceae</taxon>
        <taxon>Paenibacillus</taxon>
    </lineage>
</organism>